<proteinExistence type="predicted"/>
<reference evidence="3 4" key="1">
    <citation type="journal article" date="2016" name="ISME J.">
        <title>Global occurrence and heterogeneity of the Roseobacter-clade species Ruegeria mobilis.</title>
        <authorList>
            <person name="Sonnenschein E."/>
            <person name="Gram L."/>
        </authorList>
    </citation>
    <scope>NUCLEOTIDE SEQUENCE [LARGE SCALE GENOMIC DNA]</scope>
    <source>
        <strain evidence="3 4">F1926</strain>
    </source>
</reference>
<evidence type="ECO:0000256" key="2">
    <source>
        <dbReference type="SAM" id="SignalP"/>
    </source>
</evidence>
<feature type="region of interest" description="Disordered" evidence="1">
    <location>
        <begin position="96"/>
        <end position="118"/>
    </location>
</feature>
<dbReference type="AlphaFoldDB" id="A0A1B1A3F8"/>
<evidence type="ECO:0000313" key="3">
    <source>
        <dbReference type="EMBL" id="ANP41091.1"/>
    </source>
</evidence>
<dbReference type="EMBL" id="CP015230">
    <property type="protein sequence ID" value="ANP41091.1"/>
    <property type="molecule type" value="Genomic_DNA"/>
</dbReference>
<protein>
    <recommendedName>
        <fullName evidence="5">DUF2946 domain-containing protein</fullName>
    </recommendedName>
</protein>
<sequence>MIVPMTLLRRYTALLLAAALLLTGHSAAASRFARDATGQVILCTGTGPVTVYVDENGEPTGAPHICPDCINHILDLAQSPMVFLAPAAVMRQAHRLPSRAQSDVATERTARARAPPLV</sequence>
<feature type="chain" id="PRO_5008518347" description="DUF2946 domain-containing protein" evidence="2">
    <location>
        <begin position="29"/>
        <end position="118"/>
    </location>
</feature>
<dbReference type="STRING" id="1265309.K529_009985"/>
<evidence type="ECO:0000256" key="1">
    <source>
        <dbReference type="SAM" id="MobiDB-lite"/>
    </source>
</evidence>
<evidence type="ECO:0000313" key="4">
    <source>
        <dbReference type="Proteomes" id="UP000013243"/>
    </source>
</evidence>
<organism evidence="3 4">
    <name type="scientific">Tritonibacter mobilis F1926</name>
    <dbReference type="NCBI Taxonomy" id="1265309"/>
    <lineage>
        <taxon>Bacteria</taxon>
        <taxon>Pseudomonadati</taxon>
        <taxon>Pseudomonadota</taxon>
        <taxon>Alphaproteobacteria</taxon>
        <taxon>Rhodobacterales</taxon>
        <taxon>Paracoccaceae</taxon>
        <taxon>Tritonibacter</taxon>
    </lineage>
</organism>
<dbReference type="OrthoDB" id="7863585at2"/>
<keyword evidence="2" id="KW-0732">Signal</keyword>
<feature type="signal peptide" evidence="2">
    <location>
        <begin position="1"/>
        <end position="28"/>
    </location>
</feature>
<dbReference type="KEGG" id="rmb:K529_009985"/>
<name>A0A1B1A3F8_9RHOB</name>
<dbReference type="Proteomes" id="UP000013243">
    <property type="component" value="Chromosome"/>
</dbReference>
<evidence type="ECO:0008006" key="5">
    <source>
        <dbReference type="Google" id="ProtNLM"/>
    </source>
</evidence>
<accession>A0A1B1A3F8</accession>
<gene>
    <name evidence="3" type="ORF">K529_009985</name>
</gene>